<feature type="non-terminal residue" evidence="1">
    <location>
        <position position="24"/>
    </location>
</feature>
<reference evidence="1" key="1">
    <citation type="submission" date="2018-05" db="EMBL/GenBank/DDBJ databases">
        <authorList>
            <person name="Lanie J.A."/>
            <person name="Ng W.-L."/>
            <person name="Kazmierczak K.M."/>
            <person name="Andrzejewski T.M."/>
            <person name="Davidsen T.M."/>
            <person name="Wayne K.J."/>
            <person name="Tettelin H."/>
            <person name="Glass J.I."/>
            <person name="Rusch D."/>
            <person name="Podicherti R."/>
            <person name="Tsui H.-C.T."/>
            <person name="Winkler M.E."/>
        </authorList>
    </citation>
    <scope>NUCLEOTIDE SEQUENCE</scope>
</reference>
<dbReference type="AlphaFoldDB" id="A0A381XZS5"/>
<feature type="non-terminal residue" evidence="1">
    <location>
        <position position="1"/>
    </location>
</feature>
<accession>A0A381XZS5</accession>
<protein>
    <submittedName>
        <fullName evidence="1">Uncharacterized protein</fullName>
    </submittedName>
</protein>
<name>A0A381XZS5_9ZZZZ</name>
<proteinExistence type="predicted"/>
<gene>
    <name evidence="1" type="ORF">METZ01_LOCUS122796</name>
</gene>
<evidence type="ECO:0000313" key="1">
    <source>
        <dbReference type="EMBL" id="SVA69942.1"/>
    </source>
</evidence>
<sequence>MEISCSVCTENIGALQVATCHYCG</sequence>
<dbReference type="EMBL" id="UINC01016878">
    <property type="protein sequence ID" value="SVA69942.1"/>
    <property type="molecule type" value="Genomic_DNA"/>
</dbReference>
<organism evidence="1">
    <name type="scientific">marine metagenome</name>
    <dbReference type="NCBI Taxonomy" id="408172"/>
    <lineage>
        <taxon>unclassified sequences</taxon>
        <taxon>metagenomes</taxon>
        <taxon>ecological metagenomes</taxon>
    </lineage>
</organism>